<dbReference type="AlphaFoldDB" id="A0A2A9NG11"/>
<evidence type="ECO:0000256" key="4">
    <source>
        <dbReference type="ARBA" id="ARBA00022679"/>
    </source>
</evidence>
<evidence type="ECO:0000256" key="9">
    <source>
        <dbReference type="ARBA" id="ARBA00047974"/>
    </source>
</evidence>
<dbReference type="FunFam" id="1.25.40.340:FF:000001">
    <property type="entry name" value="Dihydroxyacetone kinase 1"/>
    <property type="match status" value="1"/>
</dbReference>
<dbReference type="PANTHER" id="PTHR28629:SF14">
    <property type="entry name" value="DIHYDROXYACETONE KINASE 1"/>
    <property type="match status" value="1"/>
</dbReference>
<evidence type="ECO:0000256" key="2">
    <source>
        <dbReference type="ARBA" id="ARBA00004778"/>
    </source>
</evidence>
<keyword evidence="5" id="KW-0547">Nucleotide-binding</keyword>
<dbReference type="OrthoDB" id="1724672at2759"/>
<keyword evidence="8" id="KW-0067">ATP-binding</keyword>
<dbReference type="GO" id="GO:0004371">
    <property type="term" value="F:glycerone kinase activity"/>
    <property type="evidence" value="ECO:0007669"/>
    <property type="project" value="UniProtKB-EC"/>
</dbReference>
<comment type="catalytic activity">
    <reaction evidence="9">
        <text>D-glyceraldehyde + ATP = D-glyceraldehyde 3-phosphate + ADP + H(+)</text>
        <dbReference type="Rhea" id="RHEA:13941"/>
        <dbReference type="ChEBI" id="CHEBI:15378"/>
        <dbReference type="ChEBI" id="CHEBI:17378"/>
        <dbReference type="ChEBI" id="CHEBI:30616"/>
        <dbReference type="ChEBI" id="CHEBI:59776"/>
        <dbReference type="ChEBI" id="CHEBI:456216"/>
        <dbReference type="EC" id="2.7.1.28"/>
    </reaction>
</comment>
<dbReference type="InterPro" id="IPR004006">
    <property type="entry name" value="DhaK_dom"/>
</dbReference>
<evidence type="ECO:0000256" key="1">
    <source>
        <dbReference type="ARBA" id="ARBA00003264"/>
    </source>
</evidence>
<proteinExistence type="inferred from homology"/>
<dbReference type="SUPFAM" id="SSF82549">
    <property type="entry name" value="DAK1/DegV-like"/>
    <property type="match status" value="1"/>
</dbReference>
<evidence type="ECO:0000313" key="13">
    <source>
        <dbReference type="EMBL" id="PFH48254.1"/>
    </source>
</evidence>
<dbReference type="SUPFAM" id="SSF101473">
    <property type="entry name" value="DhaL-like"/>
    <property type="match status" value="1"/>
</dbReference>
<dbReference type="Pfam" id="PF02734">
    <property type="entry name" value="Dak2"/>
    <property type="match status" value="1"/>
</dbReference>
<comment type="function">
    <text evidence="1">Catalyzes both the phosphorylation of dihydroxyacetone and of glyceraldehyde.</text>
</comment>
<dbReference type="Pfam" id="PF02733">
    <property type="entry name" value="Dak1"/>
    <property type="match status" value="1"/>
</dbReference>
<dbReference type="EMBL" id="KZ302070">
    <property type="protein sequence ID" value="PFH48254.1"/>
    <property type="molecule type" value="Genomic_DNA"/>
</dbReference>
<dbReference type="SMART" id="SM01120">
    <property type="entry name" value="Dak2"/>
    <property type="match status" value="1"/>
</dbReference>
<comment type="pathway">
    <text evidence="2">Polyol metabolism; glycerol fermentation; glycerone phosphate from glycerol (oxidative route): step 2/2.</text>
</comment>
<dbReference type="InterPro" id="IPR036117">
    <property type="entry name" value="DhaL_dom_sf"/>
</dbReference>
<dbReference type="PROSITE" id="PS51481">
    <property type="entry name" value="DHAK"/>
    <property type="match status" value="1"/>
</dbReference>
<keyword evidence="6" id="KW-0418">Kinase</keyword>
<dbReference type="InterPro" id="IPR050861">
    <property type="entry name" value="Dihydroxyacetone_Kinase"/>
</dbReference>
<dbReference type="Proteomes" id="UP000242287">
    <property type="component" value="Unassembled WGS sequence"/>
</dbReference>
<dbReference type="PROSITE" id="PS51480">
    <property type="entry name" value="DHAL"/>
    <property type="match status" value="1"/>
</dbReference>
<dbReference type="PANTHER" id="PTHR28629">
    <property type="entry name" value="TRIOKINASE/FMN CYCLASE"/>
    <property type="match status" value="1"/>
</dbReference>
<organism evidence="13 14">
    <name type="scientific">Amanita thiersii Skay4041</name>
    <dbReference type="NCBI Taxonomy" id="703135"/>
    <lineage>
        <taxon>Eukaryota</taxon>
        <taxon>Fungi</taxon>
        <taxon>Dikarya</taxon>
        <taxon>Basidiomycota</taxon>
        <taxon>Agaricomycotina</taxon>
        <taxon>Agaricomycetes</taxon>
        <taxon>Agaricomycetidae</taxon>
        <taxon>Agaricales</taxon>
        <taxon>Pluteineae</taxon>
        <taxon>Amanitaceae</taxon>
        <taxon>Amanita</taxon>
    </lineage>
</organism>
<evidence type="ECO:0008006" key="15">
    <source>
        <dbReference type="Google" id="ProtNLM"/>
    </source>
</evidence>
<dbReference type="FunFam" id="3.30.1180.20:FF:000001">
    <property type="entry name" value="Dihydroxyacetone kinase 1"/>
    <property type="match status" value="1"/>
</dbReference>
<dbReference type="GO" id="GO:0005524">
    <property type="term" value="F:ATP binding"/>
    <property type="evidence" value="ECO:0007669"/>
    <property type="project" value="UniProtKB-KW"/>
</dbReference>
<name>A0A2A9NG11_9AGAR</name>
<dbReference type="Gene3D" id="3.30.1180.20">
    <property type="entry name" value="Dihydroxyacetone kinase, domain 2"/>
    <property type="match status" value="1"/>
</dbReference>
<evidence type="ECO:0000256" key="6">
    <source>
        <dbReference type="ARBA" id="ARBA00022777"/>
    </source>
</evidence>
<keyword evidence="4" id="KW-0808">Transferase</keyword>
<dbReference type="InterPro" id="IPR004007">
    <property type="entry name" value="DhaL_dom"/>
</dbReference>
<reference evidence="13 14" key="1">
    <citation type="submission" date="2014-02" db="EMBL/GenBank/DDBJ databases">
        <title>Transposable element dynamics among asymbiotic and ectomycorrhizal Amanita fungi.</title>
        <authorList>
            <consortium name="DOE Joint Genome Institute"/>
            <person name="Hess J."/>
            <person name="Skrede I."/>
            <person name="Wolfe B."/>
            <person name="LaButti K."/>
            <person name="Ohm R.A."/>
            <person name="Grigoriev I.V."/>
            <person name="Pringle A."/>
        </authorList>
    </citation>
    <scope>NUCLEOTIDE SEQUENCE [LARGE SCALE GENOMIC DNA]</scope>
    <source>
        <strain evidence="13 14">SKay4041</strain>
    </source>
</reference>
<dbReference type="UniPathway" id="UPA00617">
    <property type="reaction ID" value="UER00669"/>
</dbReference>
<evidence type="ECO:0000256" key="7">
    <source>
        <dbReference type="ARBA" id="ARBA00022798"/>
    </source>
</evidence>
<dbReference type="STRING" id="703135.A0A2A9NG11"/>
<evidence type="ECO:0000313" key="14">
    <source>
        <dbReference type="Proteomes" id="UP000242287"/>
    </source>
</evidence>
<evidence type="ECO:0000256" key="10">
    <source>
        <dbReference type="ARBA" id="ARBA00048898"/>
    </source>
</evidence>
<dbReference type="Gene3D" id="3.40.50.10440">
    <property type="entry name" value="Dihydroxyacetone kinase, domain 1"/>
    <property type="match status" value="1"/>
</dbReference>
<evidence type="ECO:0000256" key="5">
    <source>
        <dbReference type="ARBA" id="ARBA00022741"/>
    </source>
</evidence>
<evidence type="ECO:0000256" key="8">
    <source>
        <dbReference type="ARBA" id="ARBA00022840"/>
    </source>
</evidence>
<accession>A0A2A9NG11</accession>
<evidence type="ECO:0000259" key="12">
    <source>
        <dbReference type="PROSITE" id="PS51481"/>
    </source>
</evidence>
<dbReference type="GO" id="GO:0019588">
    <property type="term" value="P:anaerobic glycerol catabolic process"/>
    <property type="evidence" value="ECO:0007669"/>
    <property type="project" value="UniProtKB-UniPathway"/>
</dbReference>
<dbReference type="GO" id="GO:0005829">
    <property type="term" value="C:cytosol"/>
    <property type="evidence" value="ECO:0007669"/>
    <property type="project" value="TreeGrafter"/>
</dbReference>
<dbReference type="FunFam" id="3.40.50.10440:FF:000001">
    <property type="entry name" value="Dihydroxyacetone kinase, DhaK subunit"/>
    <property type="match status" value="1"/>
</dbReference>
<gene>
    <name evidence="13" type="ORF">AMATHDRAFT_65896</name>
</gene>
<protein>
    <recommendedName>
        <fullName evidence="15">Dihydroxyacetone kinase</fullName>
    </recommendedName>
</protein>
<dbReference type="GO" id="GO:0050354">
    <property type="term" value="F:triokinase activity"/>
    <property type="evidence" value="ECO:0007669"/>
    <property type="project" value="UniProtKB-EC"/>
</dbReference>
<feature type="domain" description="DhaL" evidence="11">
    <location>
        <begin position="457"/>
        <end position="649"/>
    </location>
</feature>
<dbReference type="Gene3D" id="1.25.40.340">
    <property type="match status" value="1"/>
</dbReference>
<keyword evidence="7" id="KW-0319">Glycerol metabolism</keyword>
<sequence>MSTKHVFSSGEGLVVKSLRGAVRLNPALKLHEESKTIYVGDEIPGTHVVVIAGGGAGHEPAHAGYTGRGMLAASVSGDIFASPSAVQVLTAIEHAAFVGMKGSAEVAKLLDGTNKGKPKDVLVLINNYTGDRLNFGLAIERARALYGHWIRIESVVNADDVSLLPKLSQDRSQEDNIADTGGPVGPRGLAANVLVCKILGALAERGADLDRIKAYGDAVVANLASVGVGLEHCHVPGRDIEKGKSGGAQGLGSDECEIGLGLHNEPGAIRRKLESPERLVNEMITMILRSRGQVGTGQEFVKGRDSAQNADEAILFVNNLGGMSQLEMNAILDEVAIQLYAQGINLIRMYQSAYMTSLNAPGFSISLLNTTAVKSRLGFSYGIAVCDLLDDATDAVAWSGTRMAYTTQDYSQTRRSVSAGESATLQSIRLAANDYMNTRQRIHPEQGSSPALFLSSKIAVRAIQLACRKVQEASGLLTSFDEVVGDGDCGETFARGATAILSALDSGKLFIEESNPGKLVKEISEVLEYTMGGTIGALFAIFLTALSTSLRASASWSTSLNDARHVLSLYTPAKPGDRTIMDALYPFCTALADGKDILTAATAAQQGAENTKTMKPRLGRATYVIEHQAELPPDPGAWGVAIILNGLVQGIISTM</sequence>
<feature type="domain" description="DhaK" evidence="12">
    <location>
        <begin position="9"/>
        <end position="398"/>
    </location>
</feature>
<comment type="catalytic activity">
    <reaction evidence="10">
        <text>dihydroxyacetone + ATP = dihydroxyacetone phosphate + ADP + H(+)</text>
        <dbReference type="Rhea" id="RHEA:15773"/>
        <dbReference type="ChEBI" id="CHEBI:15378"/>
        <dbReference type="ChEBI" id="CHEBI:16016"/>
        <dbReference type="ChEBI" id="CHEBI:30616"/>
        <dbReference type="ChEBI" id="CHEBI:57642"/>
        <dbReference type="ChEBI" id="CHEBI:456216"/>
        <dbReference type="EC" id="2.7.1.29"/>
    </reaction>
</comment>
<comment type="similarity">
    <text evidence="3">Belongs to the dihydroxyacetone kinase (DAK) family.</text>
</comment>
<evidence type="ECO:0000259" key="11">
    <source>
        <dbReference type="PROSITE" id="PS51480"/>
    </source>
</evidence>
<keyword evidence="14" id="KW-1185">Reference proteome</keyword>
<evidence type="ECO:0000256" key="3">
    <source>
        <dbReference type="ARBA" id="ARBA00008757"/>
    </source>
</evidence>